<comment type="caution">
    <text evidence="3">The sequence shown here is derived from an EMBL/GenBank/DDBJ whole genome shotgun (WGS) entry which is preliminary data.</text>
</comment>
<dbReference type="PROSITE" id="PS00455">
    <property type="entry name" value="AMP_BINDING"/>
    <property type="match status" value="1"/>
</dbReference>
<dbReference type="EMBL" id="JBHSQH010000001">
    <property type="protein sequence ID" value="MFC5971647.1"/>
    <property type="molecule type" value="Genomic_DNA"/>
</dbReference>
<dbReference type="Pfam" id="PF00501">
    <property type="entry name" value="AMP-binding"/>
    <property type="match status" value="1"/>
</dbReference>
<accession>A0ABD5RLX8</accession>
<dbReference type="Pfam" id="PF13193">
    <property type="entry name" value="AMP-binding_C"/>
    <property type="match status" value="1"/>
</dbReference>
<dbReference type="InterPro" id="IPR045851">
    <property type="entry name" value="AMP-bd_C_sf"/>
</dbReference>
<evidence type="ECO:0000313" key="3">
    <source>
        <dbReference type="EMBL" id="MFC5971647.1"/>
    </source>
</evidence>
<dbReference type="AlphaFoldDB" id="A0ABD5RLX8"/>
<dbReference type="Gene3D" id="3.40.50.12780">
    <property type="entry name" value="N-terminal domain of ligase-like"/>
    <property type="match status" value="1"/>
</dbReference>
<sequence length="569" mass="62244">MSDAKSPDTRDAERPWLAEYERYGVPESLEPYPDQPAHQFLYDAAEKYPEQGIAQSGTKLTYPELVTQVEKLATALHAMGVEQGDRVATVLPTSIQFVVATNAISRLGATHIPNDFLDATDDLVYRLEQGDPDVLIGHDEHRDLLETLREELDLDSLVLTSLDDYSASIPDHDGDREPDVEWLPDLIASHDADPPDVSFDPAEDVHTLLFTGGTTGLPKGCLLTHRNLVANALQATAAQSRLTDLMRGEAAGVMALPMYHAYGYSVTHSLVELGLDLVLVPDARDTDLLTRQIGEYEPMVVLGVPTQFMDIVDEELDHSVIGISGSAPLASETQDRFGERSGGGGLSQGYGLSEMSPITHFNVAGISKALSGRDPDDEGFDQPTIGVPVPDTEVKLVDVDTGDPIPIGEAVAEEREGELWLNGPQRMAGYLDADDPFDEDGFVATGDVAKVDPRGRFYIVDRVKNMVNVSGLKVYTEEVDDVLHDMPEIRRAATIGVPDPDRPGSEQVVIYVQPERGTDIDGEDVREHLDDEVPRHAMPEAVALVEEIPLTDIGKVDKKELREGWDEEE</sequence>
<feature type="domain" description="AMP-dependent synthetase/ligase" evidence="1">
    <location>
        <begin position="43"/>
        <end position="431"/>
    </location>
</feature>
<dbReference type="PANTHER" id="PTHR43767">
    <property type="entry name" value="LONG-CHAIN-FATTY-ACID--COA LIGASE"/>
    <property type="match status" value="1"/>
</dbReference>
<name>A0ABD5RLX8_9EURY</name>
<evidence type="ECO:0000259" key="2">
    <source>
        <dbReference type="Pfam" id="PF13193"/>
    </source>
</evidence>
<protein>
    <submittedName>
        <fullName evidence="3">AMP-binding protein</fullName>
    </submittedName>
</protein>
<dbReference type="Proteomes" id="UP001596099">
    <property type="component" value="Unassembled WGS sequence"/>
</dbReference>
<dbReference type="Gene3D" id="3.30.300.30">
    <property type="match status" value="1"/>
</dbReference>
<dbReference type="RefSeq" id="WP_247414537.1">
    <property type="nucleotide sequence ID" value="NZ_JALLGW010000001.1"/>
</dbReference>
<organism evidence="3 4">
    <name type="scientific">Halomarina salina</name>
    <dbReference type="NCBI Taxonomy" id="1872699"/>
    <lineage>
        <taxon>Archaea</taxon>
        <taxon>Methanobacteriati</taxon>
        <taxon>Methanobacteriota</taxon>
        <taxon>Stenosarchaea group</taxon>
        <taxon>Halobacteria</taxon>
        <taxon>Halobacteriales</taxon>
        <taxon>Natronomonadaceae</taxon>
        <taxon>Halomarina</taxon>
    </lineage>
</organism>
<keyword evidence="4" id="KW-1185">Reference proteome</keyword>
<dbReference type="GO" id="GO:0016877">
    <property type="term" value="F:ligase activity, forming carbon-sulfur bonds"/>
    <property type="evidence" value="ECO:0007669"/>
    <property type="project" value="UniProtKB-ARBA"/>
</dbReference>
<dbReference type="InterPro" id="IPR050237">
    <property type="entry name" value="ATP-dep_AMP-bd_enzyme"/>
</dbReference>
<dbReference type="InterPro" id="IPR042099">
    <property type="entry name" value="ANL_N_sf"/>
</dbReference>
<dbReference type="SUPFAM" id="SSF56801">
    <property type="entry name" value="Acetyl-CoA synthetase-like"/>
    <property type="match status" value="1"/>
</dbReference>
<proteinExistence type="predicted"/>
<feature type="domain" description="AMP-binding enzyme C-terminal" evidence="2">
    <location>
        <begin position="478"/>
        <end position="555"/>
    </location>
</feature>
<evidence type="ECO:0000259" key="1">
    <source>
        <dbReference type="Pfam" id="PF00501"/>
    </source>
</evidence>
<dbReference type="PANTHER" id="PTHR43767:SF10">
    <property type="entry name" value="SURFACTIN SYNTHASE SUBUNIT 1"/>
    <property type="match status" value="1"/>
</dbReference>
<dbReference type="InterPro" id="IPR020845">
    <property type="entry name" value="AMP-binding_CS"/>
</dbReference>
<dbReference type="InterPro" id="IPR000873">
    <property type="entry name" value="AMP-dep_synth/lig_dom"/>
</dbReference>
<gene>
    <name evidence="3" type="ORF">ACFPYI_09920</name>
</gene>
<evidence type="ECO:0000313" key="4">
    <source>
        <dbReference type="Proteomes" id="UP001596099"/>
    </source>
</evidence>
<dbReference type="InterPro" id="IPR025110">
    <property type="entry name" value="AMP-bd_C"/>
</dbReference>
<reference evidence="3 4" key="1">
    <citation type="journal article" date="2019" name="Int. J. Syst. Evol. Microbiol.">
        <title>The Global Catalogue of Microorganisms (GCM) 10K type strain sequencing project: providing services to taxonomists for standard genome sequencing and annotation.</title>
        <authorList>
            <consortium name="The Broad Institute Genomics Platform"/>
            <consortium name="The Broad Institute Genome Sequencing Center for Infectious Disease"/>
            <person name="Wu L."/>
            <person name="Ma J."/>
        </authorList>
    </citation>
    <scope>NUCLEOTIDE SEQUENCE [LARGE SCALE GENOMIC DNA]</scope>
    <source>
        <strain evidence="3 4">CGMCC 1.12543</strain>
    </source>
</reference>